<dbReference type="Gene3D" id="2.40.160.120">
    <property type="match status" value="1"/>
</dbReference>
<dbReference type="InterPro" id="IPR037239">
    <property type="entry name" value="OSBP_sf"/>
</dbReference>
<dbReference type="Proteomes" id="UP000031668">
    <property type="component" value="Unassembled WGS sequence"/>
</dbReference>
<evidence type="ECO:0000313" key="2">
    <source>
        <dbReference type="Proteomes" id="UP000031668"/>
    </source>
</evidence>
<gene>
    <name evidence="1" type="ORF">RF11_13022</name>
</gene>
<dbReference type="OrthoDB" id="5848000at2759"/>
<dbReference type="SUPFAM" id="SSF144000">
    <property type="entry name" value="Oxysterol-binding protein-like"/>
    <property type="match status" value="1"/>
</dbReference>
<dbReference type="GO" id="GO:0005829">
    <property type="term" value="C:cytosol"/>
    <property type="evidence" value="ECO:0007669"/>
    <property type="project" value="TreeGrafter"/>
</dbReference>
<name>A0A0C2J2S3_THEKT</name>
<protein>
    <submittedName>
        <fullName evidence="1">Oxysterol-binding protein-related protein 1B</fullName>
    </submittedName>
</protein>
<sequence length="262" mass="30882">MSSDHEYDELKEFFEHYKDPEINYRSEPPESFERPIISLGSIFGCYKKLKINIETNLKIKFKDGEEYHSNLPPIYYNEITTNDPWSEIRGTLILKHKGDNSRADIKFLGCKKYSTTDCVEGQIFDNDGNIQGFLRGNYMTNVLFKRTSDGEETTLWDRDDFKCFPGYFGFSDFTLKLNDDQYPTDCITDSRKRPDLRDLEIGKLEERARAAEKKRKQEKTVYQPRWFTMTLDESKKKTEYVYNGDYWKSKLSGSFGDCPELF</sequence>
<dbReference type="PANTHER" id="PTHR10972">
    <property type="entry name" value="OXYSTEROL-BINDING PROTEIN-RELATED"/>
    <property type="match status" value="1"/>
</dbReference>
<accession>A0A0C2J2S3</accession>
<reference evidence="1 2" key="1">
    <citation type="journal article" date="2014" name="Genome Biol. Evol.">
        <title>The genome of the myxosporean Thelohanellus kitauei shows adaptations to nutrient acquisition within its fish host.</title>
        <authorList>
            <person name="Yang Y."/>
            <person name="Xiong J."/>
            <person name="Zhou Z."/>
            <person name="Huo F."/>
            <person name="Miao W."/>
            <person name="Ran C."/>
            <person name="Liu Y."/>
            <person name="Zhang J."/>
            <person name="Feng J."/>
            <person name="Wang M."/>
            <person name="Wang M."/>
            <person name="Wang L."/>
            <person name="Yao B."/>
        </authorList>
    </citation>
    <scope>NUCLEOTIDE SEQUENCE [LARGE SCALE GENOMIC DNA]</scope>
    <source>
        <strain evidence="1">Wuqing</strain>
    </source>
</reference>
<evidence type="ECO:0000313" key="1">
    <source>
        <dbReference type="EMBL" id="KII72124.1"/>
    </source>
</evidence>
<dbReference type="Pfam" id="PF01237">
    <property type="entry name" value="Oxysterol_BP"/>
    <property type="match status" value="1"/>
</dbReference>
<dbReference type="GO" id="GO:0016020">
    <property type="term" value="C:membrane"/>
    <property type="evidence" value="ECO:0007669"/>
    <property type="project" value="TreeGrafter"/>
</dbReference>
<proteinExistence type="predicted"/>
<keyword evidence="2" id="KW-1185">Reference proteome</keyword>
<dbReference type="EMBL" id="JWZT01001384">
    <property type="protein sequence ID" value="KII72124.1"/>
    <property type="molecule type" value="Genomic_DNA"/>
</dbReference>
<dbReference type="InterPro" id="IPR000648">
    <property type="entry name" value="Oxysterol-bd"/>
</dbReference>
<organism evidence="1 2">
    <name type="scientific">Thelohanellus kitauei</name>
    <name type="common">Myxosporean</name>
    <dbReference type="NCBI Taxonomy" id="669202"/>
    <lineage>
        <taxon>Eukaryota</taxon>
        <taxon>Metazoa</taxon>
        <taxon>Cnidaria</taxon>
        <taxon>Myxozoa</taxon>
        <taxon>Myxosporea</taxon>
        <taxon>Bivalvulida</taxon>
        <taxon>Platysporina</taxon>
        <taxon>Myxobolidae</taxon>
        <taxon>Thelohanellus</taxon>
    </lineage>
</organism>
<dbReference type="AlphaFoldDB" id="A0A0C2J2S3"/>
<dbReference type="GO" id="GO:0032934">
    <property type="term" value="F:sterol binding"/>
    <property type="evidence" value="ECO:0007669"/>
    <property type="project" value="TreeGrafter"/>
</dbReference>
<comment type="caution">
    <text evidence="1">The sequence shown here is derived from an EMBL/GenBank/DDBJ whole genome shotgun (WGS) entry which is preliminary data.</text>
</comment>